<keyword evidence="7" id="KW-0813">Transport</keyword>
<keyword evidence="5 7" id="KW-1133">Transmembrane helix</keyword>
<evidence type="ECO:0000313" key="12">
    <source>
        <dbReference type="Proteomes" id="UP000787472"/>
    </source>
</evidence>
<dbReference type="PANTHER" id="PTHR30221:SF1">
    <property type="entry name" value="SMALL-CONDUCTANCE MECHANOSENSITIVE CHANNEL"/>
    <property type="match status" value="1"/>
</dbReference>
<comment type="caution">
    <text evidence="7">Lacks conserved residue(s) required for the propagation of feature annotation.</text>
</comment>
<evidence type="ECO:0000256" key="2">
    <source>
        <dbReference type="ARBA" id="ARBA00008017"/>
    </source>
</evidence>
<keyword evidence="3" id="KW-1003">Cell membrane</keyword>
<feature type="transmembrane region" description="Helical" evidence="7">
    <location>
        <begin position="89"/>
        <end position="119"/>
    </location>
</feature>
<dbReference type="InterPro" id="IPR011014">
    <property type="entry name" value="MscS_channel_TM-2"/>
</dbReference>
<dbReference type="EMBL" id="JAAONZ010000013">
    <property type="protein sequence ID" value="NHO66935.1"/>
    <property type="molecule type" value="Genomic_DNA"/>
</dbReference>
<keyword evidence="7" id="KW-0406">Ion transport</keyword>
<evidence type="ECO:0000256" key="4">
    <source>
        <dbReference type="ARBA" id="ARBA00022692"/>
    </source>
</evidence>
<dbReference type="Pfam" id="PF21082">
    <property type="entry name" value="MS_channel_3rd"/>
    <property type="match status" value="1"/>
</dbReference>
<feature type="transmembrane region" description="Helical" evidence="7">
    <location>
        <begin position="16"/>
        <end position="37"/>
    </location>
</feature>
<dbReference type="InterPro" id="IPR023408">
    <property type="entry name" value="MscS_beta-dom_sf"/>
</dbReference>
<dbReference type="InterPro" id="IPR011066">
    <property type="entry name" value="MscS_channel_C_sf"/>
</dbReference>
<dbReference type="InterPro" id="IPR049278">
    <property type="entry name" value="MS_channel_C"/>
</dbReference>
<dbReference type="RefSeq" id="WP_167188700.1">
    <property type="nucleotide sequence ID" value="NZ_JAAONZ010000013.1"/>
</dbReference>
<dbReference type="InterPro" id="IPR006685">
    <property type="entry name" value="MscS_channel_2nd"/>
</dbReference>
<evidence type="ECO:0000256" key="5">
    <source>
        <dbReference type="ARBA" id="ARBA00022989"/>
    </source>
</evidence>
<feature type="domain" description="Mechanosensitive ion channel MscS" evidence="8">
    <location>
        <begin position="106"/>
        <end position="171"/>
    </location>
</feature>
<evidence type="ECO:0000259" key="9">
    <source>
        <dbReference type="Pfam" id="PF21082"/>
    </source>
</evidence>
<dbReference type="SUPFAM" id="SSF82861">
    <property type="entry name" value="Mechanosensitive channel protein MscS (YggB), transmembrane region"/>
    <property type="match status" value="1"/>
</dbReference>
<evidence type="ECO:0000256" key="6">
    <source>
        <dbReference type="ARBA" id="ARBA00023136"/>
    </source>
</evidence>
<keyword evidence="12" id="KW-1185">Reference proteome</keyword>
<gene>
    <name evidence="11" type="ORF">G8770_15395</name>
</gene>
<keyword evidence="7" id="KW-0407">Ion channel</keyword>
<dbReference type="InterPro" id="IPR010920">
    <property type="entry name" value="LSM_dom_sf"/>
</dbReference>
<dbReference type="PANTHER" id="PTHR30221">
    <property type="entry name" value="SMALL-CONDUCTANCE MECHANOSENSITIVE CHANNEL"/>
    <property type="match status" value="1"/>
</dbReference>
<comment type="similarity">
    <text evidence="2 7">Belongs to the MscS (TC 1.A.23) family.</text>
</comment>
<reference evidence="11" key="1">
    <citation type="submission" date="2020-03" db="EMBL/GenBank/DDBJ databases">
        <authorList>
            <person name="Guo F."/>
        </authorList>
    </citation>
    <scope>NUCLEOTIDE SEQUENCE</scope>
    <source>
        <strain evidence="11">JCM 30134</strain>
    </source>
</reference>
<comment type="function">
    <text evidence="7">Mechanosensitive channel that participates in the regulation of osmotic pressure changes within the cell, opening in response to stretch forces in the membrane lipid bilayer, without the need for other proteins. Contributes to normal resistance to hypoosmotic shock. Forms an ion channel of 1.0 nanosiemens conductance with a slight preference for anions.</text>
</comment>
<dbReference type="GO" id="GO:0005886">
    <property type="term" value="C:plasma membrane"/>
    <property type="evidence" value="ECO:0007669"/>
    <property type="project" value="UniProtKB-SubCell"/>
</dbReference>
<feature type="domain" description="Mechanosensitive ion channel MscS C-terminal" evidence="9">
    <location>
        <begin position="178"/>
        <end position="260"/>
    </location>
</feature>
<dbReference type="SUPFAM" id="SSF50182">
    <property type="entry name" value="Sm-like ribonucleoproteins"/>
    <property type="match status" value="1"/>
</dbReference>
<name>A0A9E5MMJ4_9GAMM</name>
<dbReference type="GO" id="GO:0008381">
    <property type="term" value="F:mechanosensitive monoatomic ion channel activity"/>
    <property type="evidence" value="ECO:0007669"/>
    <property type="project" value="InterPro"/>
</dbReference>
<dbReference type="Gene3D" id="1.10.287.1260">
    <property type="match status" value="1"/>
</dbReference>
<dbReference type="AlphaFoldDB" id="A0A9E5MMJ4"/>
<evidence type="ECO:0000256" key="3">
    <source>
        <dbReference type="ARBA" id="ARBA00022475"/>
    </source>
</evidence>
<feature type="domain" description="Mechanosensitive ion channel transmembrane helices 2/3" evidence="10">
    <location>
        <begin position="63"/>
        <end position="104"/>
    </location>
</feature>
<dbReference type="SUPFAM" id="SSF82689">
    <property type="entry name" value="Mechanosensitive channel protein MscS (YggB), C-terminal domain"/>
    <property type="match status" value="1"/>
</dbReference>
<comment type="subcellular location">
    <subcellularLocation>
        <location evidence="7">Cell inner membrane</location>
        <topology evidence="7">Multi-pass membrane protein</topology>
    </subcellularLocation>
    <subcellularLocation>
        <location evidence="1">Cell membrane</location>
        <topology evidence="1">Multi-pass membrane protein</topology>
    </subcellularLocation>
</comment>
<evidence type="ECO:0000313" key="11">
    <source>
        <dbReference type="EMBL" id="NHO66935.1"/>
    </source>
</evidence>
<dbReference type="Gene3D" id="2.30.30.60">
    <property type="match status" value="1"/>
</dbReference>
<evidence type="ECO:0000259" key="10">
    <source>
        <dbReference type="Pfam" id="PF21088"/>
    </source>
</evidence>
<evidence type="ECO:0000256" key="7">
    <source>
        <dbReference type="RuleBase" id="RU369025"/>
    </source>
</evidence>
<keyword evidence="6 7" id="KW-0472">Membrane</keyword>
<dbReference type="Pfam" id="PF21088">
    <property type="entry name" value="MS_channel_1st"/>
    <property type="match status" value="1"/>
</dbReference>
<organism evidence="11 12">
    <name type="scientific">Pseudomaricurvus hydrocarbonicus</name>
    <dbReference type="NCBI Taxonomy" id="1470433"/>
    <lineage>
        <taxon>Bacteria</taxon>
        <taxon>Pseudomonadati</taxon>
        <taxon>Pseudomonadota</taxon>
        <taxon>Gammaproteobacteria</taxon>
        <taxon>Cellvibrionales</taxon>
        <taxon>Cellvibrionaceae</taxon>
        <taxon>Pseudomaricurvus</taxon>
    </lineage>
</organism>
<comment type="caution">
    <text evidence="11">The sequence shown here is derived from an EMBL/GenBank/DDBJ whole genome shotgun (WGS) entry which is preliminary data.</text>
</comment>
<dbReference type="Pfam" id="PF00924">
    <property type="entry name" value="MS_channel_2nd"/>
    <property type="match status" value="1"/>
</dbReference>
<sequence length="271" mass="29283">MDLNVDKIMETAPELIMTYGLKFVMAIVVFLVGKWLAKLLSSALGRGLAAKNIDPTVAHFTKNIAYYALFAMVVVAALGQLGIQTASFVAIVGAAGLAVGFALQGSLANFAAGVLLILFRPFKVGDYVEAGGTAGVVKEVSIFSTILTTPDNKVVIIANNAVMSNNITNYSTMPTRRVDLKVGISYGSDIKLAKQVMQDIADADSRILKDPAVQIAVSELADSSVNFVFRSWVNSADYWGVFFDFTEQVKLKFDEKGIEIPFPQMDVHLDK</sequence>
<dbReference type="Proteomes" id="UP000787472">
    <property type="component" value="Unassembled WGS sequence"/>
</dbReference>
<accession>A0A9E5MMJ4</accession>
<dbReference type="Gene3D" id="3.30.70.100">
    <property type="match status" value="1"/>
</dbReference>
<evidence type="ECO:0000256" key="1">
    <source>
        <dbReference type="ARBA" id="ARBA00004651"/>
    </source>
</evidence>
<protein>
    <recommendedName>
        <fullName evidence="7">Small-conductance mechanosensitive channel</fullName>
    </recommendedName>
</protein>
<evidence type="ECO:0000259" key="8">
    <source>
        <dbReference type="Pfam" id="PF00924"/>
    </source>
</evidence>
<proteinExistence type="inferred from homology"/>
<dbReference type="InterPro" id="IPR008910">
    <property type="entry name" value="MSC_TM_helix"/>
</dbReference>
<comment type="subunit">
    <text evidence="7">Homoheptamer.</text>
</comment>
<keyword evidence="7" id="KW-0997">Cell inner membrane</keyword>
<dbReference type="InterPro" id="IPR045275">
    <property type="entry name" value="MscS_archaea/bacteria_type"/>
</dbReference>
<dbReference type="Pfam" id="PF05552">
    <property type="entry name" value="MS_channel_1st_1"/>
    <property type="match status" value="1"/>
</dbReference>
<dbReference type="InterPro" id="IPR049142">
    <property type="entry name" value="MS_channel_1st"/>
</dbReference>
<feature type="transmembrane region" description="Helical" evidence="7">
    <location>
        <begin position="64"/>
        <end position="83"/>
    </location>
</feature>
<keyword evidence="4 7" id="KW-0812">Transmembrane</keyword>